<feature type="transmembrane region" description="Helical" evidence="9">
    <location>
        <begin position="392"/>
        <end position="413"/>
    </location>
</feature>
<dbReference type="EC" id="2.7.13.3" evidence="2"/>
<reference evidence="13 14" key="1">
    <citation type="submission" date="2018-06" db="EMBL/GenBank/DDBJ databases">
        <title>Actinomadura craniellae sp. nov. isolated from marine sponge Craniella sp.</title>
        <authorList>
            <person name="Li L."/>
            <person name="Xu Q.H."/>
            <person name="Lin H.W."/>
            <person name="Lu Y.H."/>
        </authorList>
    </citation>
    <scope>NUCLEOTIDE SEQUENCE [LARGE SCALE GENOMIC DNA]</scope>
    <source>
        <strain evidence="13 14">LHW63021</strain>
    </source>
</reference>
<evidence type="ECO:0000256" key="1">
    <source>
        <dbReference type="ARBA" id="ARBA00000085"/>
    </source>
</evidence>
<dbReference type="Pfam" id="PF13796">
    <property type="entry name" value="Sensor"/>
    <property type="match status" value="1"/>
</dbReference>
<comment type="caution">
    <text evidence="13">The sequence shown here is derived from an EMBL/GenBank/DDBJ whole genome shotgun (WGS) entry which is preliminary data.</text>
</comment>
<dbReference type="InterPro" id="IPR025828">
    <property type="entry name" value="Put_sensor_dom"/>
</dbReference>
<accession>A0A365H5Q5</accession>
<keyword evidence="9" id="KW-0472">Membrane</keyword>
<evidence type="ECO:0000256" key="5">
    <source>
        <dbReference type="ARBA" id="ARBA00022741"/>
    </source>
</evidence>
<evidence type="ECO:0000256" key="3">
    <source>
        <dbReference type="ARBA" id="ARBA00022553"/>
    </source>
</evidence>
<sequence>MFVKVRLRGLALLGLAVVELGACALALAALLATYCVGVGWFVLGPAFGGCRRLAVLARRHAREWSGVEIPEPYTPGPPLPVRQPDGWYRHGRGLYRSPRLPAYNLRTLWMYSDGATWRDLLWTLLNPVVGGVLALLVVLFGAWPLRLHARWTRVLLAPTRRARLGRRVEELTRTRTEATDSLAAELRRIERDLHDGTQARLVALGMTVAAAEELVETDPVAARALLARARESAGRALTELRGIVRGIYPPVLAERGLADAVRALALDAPLDVTVTAELRERPAPPVESVVYFAVSEALGNVVRHSGAGRARVELRHAGGRLRVSVTDDGCGGATADSGGSGLRGIERRLAPFDGALQVSSPPGGPTTVTVELPGADEPEPEDVPMSKEELRVIAVLVLASMALWPQGVVPMAIQLTHDDSRSWFLALYLPEPLQWPTIAIMIAAGLYGYWRAGLFGRLRRWWRGRG</sequence>
<dbReference type="RefSeq" id="WP_111868049.1">
    <property type="nucleotide sequence ID" value="NZ_QLYX01000006.1"/>
</dbReference>
<dbReference type="Gene3D" id="1.20.5.1930">
    <property type="match status" value="1"/>
</dbReference>
<name>A0A365H5Q5_9ACTN</name>
<dbReference type="GO" id="GO:0005524">
    <property type="term" value="F:ATP binding"/>
    <property type="evidence" value="ECO:0007669"/>
    <property type="project" value="UniProtKB-KW"/>
</dbReference>
<feature type="transmembrane region" description="Helical" evidence="9">
    <location>
        <begin position="12"/>
        <end position="43"/>
    </location>
</feature>
<dbReference type="Pfam" id="PF02518">
    <property type="entry name" value="HATPase_c"/>
    <property type="match status" value="1"/>
</dbReference>
<feature type="domain" description="Histidine kinase/HSP90-like ATPase" evidence="10">
    <location>
        <begin position="290"/>
        <end position="373"/>
    </location>
</feature>
<evidence type="ECO:0000313" key="14">
    <source>
        <dbReference type="Proteomes" id="UP000251891"/>
    </source>
</evidence>
<feature type="transmembrane region" description="Helical" evidence="9">
    <location>
        <begin position="120"/>
        <end position="143"/>
    </location>
</feature>
<keyword evidence="4" id="KW-0808">Transferase</keyword>
<organism evidence="13 14">
    <name type="scientific">Actinomadura craniellae</name>
    <dbReference type="NCBI Taxonomy" id="2231787"/>
    <lineage>
        <taxon>Bacteria</taxon>
        <taxon>Bacillati</taxon>
        <taxon>Actinomycetota</taxon>
        <taxon>Actinomycetes</taxon>
        <taxon>Streptosporangiales</taxon>
        <taxon>Thermomonosporaceae</taxon>
        <taxon>Actinomadura</taxon>
    </lineage>
</organism>
<proteinExistence type="predicted"/>
<dbReference type="InterPro" id="IPR036890">
    <property type="entry name" value="HATPase_C_sf"/>
</dbReference>
<dbReference type="InterPro" id="IPR011712">
    <property type="entry name" value="Sig_transdc_His_kin_sub3_dim/P"/>
</dbReference>
<dbReference type="Pfam" id="PF07730">
    <property type="entry name" value="HisKA_3"/>
    <property type="match status" value="1"/>
</dbReference>
<dbReference type="SUPFAM" id="SSF55874">
    <property type="entry name" value="ATPase domain of HSP90 chaperone/DNA topoisomerase II/histidine kinase"/>
    <property type="match status" value="1"/>
</dbReference>
<dbReference type="AlphaFoldDB" id="A0A365H5Q5"/>
<evidence type="ECO:0000259" key="12">
    <source>
        <dbReference type="Pfam" id="PF13796"/>
    </source>
</evidence>
<dbReference type="EMBL" id="QLYX01000006">
    <property type="protein sequence ID" value="RAY14368.1"/>
    <property type="molecule type" value="Genomic_DNA"/>
</dbReference>
<feature type="domain" description="Signal transduction histidine kinase subgroup 3 dimerisation and phosphoacceptor" evidence="11">
    <location>
        <begin position="185"/>
        <end position="251"/>
    </location>
</feature>
<feature type="domain" description="Putative sensor" evidence="12">
    <location>
        <begin position="13"/>
        <end position="172"/>
    </location>
</feature>
<evidence type="ECO:0000259" key="11">
    <source>
        <dbReference type="Pfam" id="PF07730"/>
    </source>
</evidence>
<feature type="transmembrane region" description="Helical" evidence="9">
    <location>
        <begin position="433"/>
        <end position="450"/>
    </location>
</feature>
<evidence type="ECO:0000256" key="6">
    <source>
        <dbReference type="ARBA" id="ARBA00022777"/>
    </source>
</evidence>
<dbReference type="InterPro" id="IPR003594">
    <property type="entry name" value="HATPase_dom"/>
</dbReference>
<dbReference type="PANTHER" id="PTHR24421">
    <property type="entry name" value="NITRATE/NITRITE SENSOR PROTEIN NARX-RELATED"/>
    <property type="match status" value="1"/>
</dbReference>
<evidence type="ECO:0000256" key="2">
    <source>
        <dbReference type="ARBA" id="ARBA00012438"/>
    </source>
</evidence>
<keyword evidence="5" id="KW-0547">Nucleotide-binding</keyword>
<dbReference type="Gene3D" id="3.30.565.10">
    <property type="entry name" value="Histidine kinase-like ATPase, C-terminal domain"/>
    <property type="match status" value="1"/>
</dbReference>
<evidence type="ECO:0000256" key="4">
    <source>
        <dbReference type="ARBA" id="ARBA00022679"/>
    </source>
</evidence>
<dbReference type="OrthoDB" id="5241729at2"/>
<keyword evidence="14" id="KW-1185">Reference proteome</keyword>
<keyword evidence="9" id="KW-1133">Transmembrane helix</keyword>
<dbReference type="Proteomes" id="UP000251891">
    <property type="component" value="Unassembled WGS sequence"/>
</dbReference>
<dbReference type="CDD" id="cd16917">
    <property type="entry name" value="HATPase_UhpB-NarQ-NarX-like"/>
    <property type="match status" value="1"/>
</dbReference>
<keyword evidence="9" id="KW-0812">Transmembrane</keyword>
<gene>
    <name evidence="13" type="ORF">DPM19_15500</name>
</gene>
<comment type="catalytic activity">
    <reaction evidence="1">
        <text>ATP + protein L-histidine = ADP + protein N-phospho-L-histidine.</text>
        <dbReference type="EC" id="2.7.13.3"/>
    </reaction>
</comment>
<evidence type="ECO:0000256" key="7">
    <source>
        <dbReference type="ARBA" id="ARBA00022840"/>
    </source>
</evidence>
<dbReference type="GO" id="GO:0046983">
    <property type="term" value="F:protein dimerization activity"/>
    <property type="evidence" value="ECO:0007669"/>
    <property type="project" value="InterPro"/>
</dbReference>
<dbReference type="GO" id="GO:0016020">
    <property type="term" value="C:membrane"/>
    <property type="evidence" value="ECO:0007669"/>
    <property type="project" value="InterPro"/>
</dbReference>
<protein>
    <recommendedName>
        <fullName evidence="2">histidine kinase</fullName>
        <ecNumber evidence="2">2.7.13.3</ecNumber>
    </recommendedName>
</protein>
<dbReference type="InterPro" id="IPR050482">
    <property type="entry name" value="Sensor_HK_TwoCompSys"/>
</dbReference>
<dbReference type="PANTHER" id="PTHR24421:SF10">
    <property type="entry name" value="NITRATE_NITRITE SENSOR PROTEIN NARQ"/>
    <property type="match status" value="1"/>
</dbReference>
<keyword evidence="6 13" id="KW-0418">Kinase</keyword>
<dbReference type="GO" id="GO:0000155">
    <property type="term" value="F:phosphorelay sensor kinase activity"/>
    <property type="evidence" value="ECO:0007669"/>
    <property type="project" value="InterPro"/>
</dbReference>
<evidence type="ECO:0000256" key="9">
    <source>
        <dbReference type="SAM" id="Phobius"/>
    </source>
</evidence>
<keyword evidence="3" id="KW-0597">Phosphoprotein</keyword>
<evidence type="ECO:0000256" key="8">
    <source>
        <dbReference type="ARBA" id="ARBA00023012"/>
    </source>
</evidence>
<evidence type="ECO:0000313" key="13">
    <source>
        <dbReference type="EMBL" id="RAY14368.1"/>
    </source>
</evidence>
<keyword evidence="8" id="KW-0902">Two-component regulatory system</keyword>
<keyword evidence="7" id="KW-0067">ATP-binding</keyword>
<evidence type="ECO:0000259" key="10">
    <source>
        <dbReference type="Pfam" id="PF02518"/>
    </source>
</evidence>